<evidence type="ECO:0000313" key="3">
    <source>
        <dbReference type="Proteomes" id="UP000093737"/>
    </source>
</evidence>
<dbReference type="Gene3D" id="1.10.530.10">
    <property type="match status" value="1"/>
</dbReference>
<dbReference type="InterPro" id="IPR023346">
    <property type="entry name" value="Lysozyme-like_dom_sf"/>
</dbReference>
<feature type="compositionally biased region" description="Basic and acidic residues" evidence="1">
    <location>
        <begin position="303"/>
        <end position="315"/>
    </location>
</feature>
<dbReference type="SUPFAM" id="SSF53955">
    <property type="entry name" value="Lysozyme-like"/>
    <property type="match status" value="1"/>
</dbReference>
<dbReference type="Pfam" id="PF00182">
    <property type="entry name" value="Glyco_hydro_19"/>
    <property type="match status" value="1"/>
</dbReference>
<dbReference type="RefSeq" id="WP_056562708.1">
    <property type="nucleotide sequence ID" value="NZ_CP033334.1"/>
</dbReference>
<sequence length="336" mass="36666">MSFDRPFFFNSIRSLFGGLSQAQVSGMSAVLDQWEIRMPNADQRWLGYMFATTFHETARQMVPVREAYWLSEQWRKTHLSYYPYYGRGYVQLTHQTNYKKAGDFVGANLVQSPDLALRPDYAAAAMFVGMVQGWFRGDAHGPHTLTRYFNPHTNDPIGARKIINGYEPGVAEAIAGYHSRFLSALRPAGAVPLAVTMGAMSFDGPVGDGLAMTESVMAPSVGQDIGFDTIAQTRHAGMSEAIQSPGTVSPENPAMPILSMTTDIITAYVESNSIDAALLPELIADVYAALANADRIVDRGRGMQEAEPVVAERELSAGPKKRPGKPSPKVVEASPQ</sequence>
<dbReference type="GO" id="GO:0006032">
    <property type="term" value="P:chitin catabolic process"/>
    <property type="evidence" value="ECO:0007669"/>
    <property type="project" value="InterPro"/>
</dbReference>
<evidence type="ECO:0000313" key="2">
    <source>
        <dbReference type="EMBL" id="OBQ72230.1"/>
    </source>
</evidence>
<organism evidence="2 3">
    <name type="scientific">Rhizobium loti</name>
    <name type="common">Mesorhizobium loti</name>
    <dbReference type="NCBI Taxonomy" id="381"/>
    <lineage>
        <taxon>Bacteria</taxon>
        <taxon>Pseudomonadati</taxon>
        <taxon>Pseudomonadota</taxon>
        <taxon>Alphaproteobacteria</taxon>
        <taxon>Hyphomicrobiales</taxon>
        <taxon>Phyllobacteriaceae</taxon>
        <taxon>Mesorhizobium</taxon>
    </lineage>
</organism>
<reference evidence="2 3" key="1">
    <citation type="submission" date="2016-05" db="EMBL/GenBank/DDBJ databases">
        <authorList>
            <person name="Ramsay J.P."/>
        </authorList>
    </citation>
    <scope>NUCLEOTIDE SEQUENCE [LARGE SCALE GENOMIC DNA]</scope>
    <source>
        <strain evidence="2 3">NZP2042</strain>
    </source>
</reference>
<evidence type="ECO:0000256" key="1">
    <source>
        <dbReference type="SAM" id="MobiDB-lite"/>
    </source>
</evidence>
<accession>A0A6M7U4F4</accession>
<proteinExistence type="predicted"/>
<gene>
    <name evidence="2" type="ORF">A8145_05255</name>
</gene>
<dbReference type="AlphaFoldDB" id="A0A6M7U4F4"/>
<name>A0A6M7U4F4_RHILI</name>
<dbReference type="InterPro" id="IPR000726">
    <property type="entry name" value="Glyco_hydro_19_cat"/>
</dbReference>
<dbReference type="Proteomes" id="UP000093737">
    <property type="component" value="Unassembled WGS sequence"/>
</dbReference>
<feature type="region of interest" description="Disordered" evidence="1">
    <location>
        <begin position="303"/>
        <end position="336"/>
    </location>
</feature>
<dbReference type="GO" id="GO:0016998">
    <property type="term" value="P:cell wall macromolecule catabolic process"/>
    <property type="evidence" value="ECO:0007669"/>
    <property type="project" value="InterPro"/>
</dbReference>
<protein>
    <submittedName>
        <fullName evidence="2">Uncharacterized protein</fullName>
    </submittedName>
</protein>
<comment type="caution">
    <text evidence="2">The sequence shown here is derived from an EMBL/GenBank/DDBJ whole genome shotgun (WGS) entry which is preliminary data.</text>
</comment>
<dbReference type="EMBL" id="LYTK01000001">
    <property type="protein sequence ID" value="OBQ72230.1"/>
    <property type="molecule type" value="Genomic_DNA"/>
</dbReference>
<dbReference type="GO" id="GO:0004568">
    <property type="term" value="F:chitinase activity"/>
    <property type="evidence" value="ECO:0007669"/>
    <property type="project" value="InterPro"/>
</dbReference>